<dbReference type="EMBL" id="CAJPDQ010000020">
    <property type="protein sequence ID" value="CAF9923697.1"/>
    <property type="molecule type" value="Genomic_DNA"/>
</dbReference>
<accession>A0A8H3FEC8</accession>
<keyword evidence="2" id="KW-0472">Membrane</keyword>
<sequence>MAKGTSKGSTRAKQKPAGPTSPTLPKTLKSGPPEPYKTPPPVLHTFLQTLNPKHIYITHIDKHSKTKKTQVWLLTASLNVLVSLIFLWRANYILPWYIQVLLSMWGYQSPLDVRGQSLSRMFNEVWLRSGTFALDFFLVRYGLTWPIDFFVGAASPLSWRWNVGFQDQEIAVRRSRKWEEQLGKNWLDGEKADTIHKEIIMPAIDRAWISAKTGYLMVDKNWDLDFRVMIDADALIKKGVNKIGDFEKTVFVYNETFGWLLWQVWKLDEGAESHGRQKVVELREKLTALGKEDLFFRWVEVIQFETSQPGGFTPERQVKAMQEARDLFKSNDVDFDIIWKEIGGGTAPDLST</sequence>
<keyword evidence="4" id="KW-1185">Reference proteome</keyword>
<evidence type="ECO:0000256" key="1">
    <source>
        <dbReference type="SAM" id="MobiDB-lite"/>
    </source>
</evidence>
<feature type="region of interest" description="Disordered" evidence="1">
    <location>
        <begin position="1"/>
        <end position="35"/>
    </location>
</feature>
<comment type="caution">
    <text evidence="3">The sequence shown here is derived from an EMBL/GenBank/DDBJ whole genome shotgun (WGS) entry which is preliminary data.</text>
</comment>
<dbReference type="Proteomes" id="UP000664169">
    <property type="component" value="Unassembled WGS sequence"/>
</dbReference>
<protein>
    <submittedName>
        <fullName evidence="3">Uncharacterized protein</fullName>
    </submittedName>
</protein>
<organism evidence="3 4">
    <name type="scientific">Gomphillus americanus</name>
    <dbReference type="NCBI Taxonomy" id="1940652"/>
    <lineage>
        <taxon>Eukaryota</taxon>
        <taxon>Fungi</taxon>
        <taxon>Dikarya</taxon>
        <taxon>Ascomycota</taxon>
        <taxon>Pezizomycotina</taxon>
        <taxon>Lecanoromycetes</taxon>
        <taxon>OSLEUM clade</taxon>
        <taxon>Ostropomycetidae</taxon>
        <taxon>Ostropales</taxon>
        <taxon>Graphidaceae</taxon>
        <taxon>Gomphilloideae</taxon>
        <taxon>Gomphillus</taxon>
    </lineage>
</organism>
<feature type="compositionally biased region" description="Polar residues" evidence="1">
    <location>
        <begin position="1"/>
        <end position="11"/>
    </location>
</feature>
<name>A0A8H3FEC8_9LECA</name>
<feature type="transmembrane region" description="Helical" evidence="2">
    <location>
        <begin position="71"/>
        <end position="90"/>
    </location>
</feature>
<keyword evidence="2" id="KW-0812">Transmembrane</keyword>
<keyword evidence="2" id="KW-1133">Transmembrane helix</keyword>
<dbReference type="OrthoDB" id="5421757at2759"/>
<proteinExistence type="predicted"/>
<gene>
    <name evidence="3" type="ORF">GOMPHAMPRED_003424</name>
</gene>
<dbReference type="AlphaFoldDB" id="A0A8H3FEC8"/>
<reference evidence="3" key="1">
    <citation type="submission" date="2021-03" db="EMBL/GenBank/DDBJ databases">
        <authorList>
            <person name="Tagirdzhanova G."/>
        </authorList>
    </citation>
    <scope>NUCLEOTIDE SEQUENCE</scope>
</reference>
<evidence type="ECO:0000313" key="4">
    <source>
        <dbReference type="Proteomes" id="UP000664169"/>
    </source>
</evidence>
<evidence type="ECO:0000313" key="3">
    <source>
        <dbReference type="EMBL" id="CAF9923697.1"/>
    </source>
</evidence>
<evidence type="ECO:0000256" key="2">
    <source>
        <dbReference type="SAM" id="Phobius"/>
    </source>
</evidence>